<feature type="domain" description="F5/8 type C" evidence="7">
    <location>
        <begin position="787"/>
        <end position="929"/>
    </location>
</feature>
<feature type="chain" id="PRO_5046904863" evidence="6">
    <location>
        <begin position="23"/>
        <end position="1068"/>
    </location>
</feature>
<feature type="compositionally biased region" description="Low complexity" evidence="5">
    <location>
        <begin position="674"/>
        <end position="700"/>
    </location>
</feature>
<protein>
    <submittedName>
        <fullName evidence="8">Discoidin domain-containing protein</fullName>
    </submittedName>
</protein>
<reference evidence="8 9" key="1">
    <citation type="submission" date="2023-09" db="EMBL/GenBank/DDBJ databases">
        <title>Microbacterium fusihabitans sp. nov., Microbacterium phycihabitans sp. nov., and Microbacterium cervinum sp. nov., isolated from dried seaweeds of beach.</title>
        <authorList>
            <person name="Lee S.D."/>
        </authorList>
    </citation>
    <scope>NUCLEOTIDE SEQUENCE [LARGE SCALE GENOMIC DNA]</scope>
    <source>
        <strain evidence="8 9">KSW2-21</strain>
    </source>
</reference>
<evidence type="ECO:0000256" key="5">
    <source>
        <dbReference type="SAM" id="MobiDB-lite"/>
    </source>
</evidence>
<dbReference type="InterPro" id="IPR001139">
    <property type="entry name" value="Glyco_hydro_30"/>
</dbReference>
<dbReference type="InterPro" id="IPR033452">
    <property type="entry name" value="GH30_C"/>
</dbReference>
<feature type="domain" description="F5/8 type C" evidence="7">
    <location>
        <begin position="961"/>
        <end position="1068"/>
    </location>
</feature>
<evidence type="ECO:0000256" key="1">
    <source>
        <dbReference type="ARBA" id="ARBA00005382"/>
    </source>
</evidence>
<dbReference type="Pfam" id="PF00754">
    <property type="entry name" value="F5_F8_type_C"/>
    <property type="match status" value="4"/>
</dbReference>
<dbReference type="PANTHER" id="PTHR11069">
    <property type="entry name" value="GLUCOSYLCERAMIDASE"/>
    <property type="match status" value="1"/>
</dbReference>
<comment type="caution">
    <text evidence="8">The sequence shown here is derived from an EMBL/GenBank/DDBJ whole genome shotgun (WGS) entry which is preliminary data.</text>
</comment>
<dbReference type="SUPFAM" id="SSF51445">
    <property type="entry name" value="(Trans)glycosidases"/>
    <property type="match status" value="1"/>
</dbReference>
<name>A0ABU3RTZ7_9MICO</name>
<feature type="domain" description="F5/8 type C" evidence="7">
    <location>
        <begin position="520"/>
        <end position="641"/>
    </location>
</feature>
<dbReference type="InterPro" id="IPR033453">
    <property type="entry name" value="Glyco_hydro_30_TIM-barrel"/>
</dbReference>
<dbReference type="Gene3D" id="2.60.40.1180">
    <property type="entry name" value="Golgi alpha-mannosidase II"/>
    <property type="match status" value="1"/>
</dbReference>
<evidence type="ECO:0000313" key="8">
    <source>
        <dbReference type="EMBL" id="MDU0326362.1"/>
    </source>
</evidence>
<keyword evidence="3 4" id="KW-0378">Hydrolase</keyword>
<dbReference type="SUPFAM" id="SSF51011">
    <property type="entry name" value="Glycosyl hydrolase domain"/>
    <property type="match status" value="1"/>
</dbReference>
<sequence>MGHLRRAAAALTATAVIVGALCATTPVTPADAVTGAGGKVSVTYTAYNENEGSYRLDAQPDRTLLPLANDSTPTVIVDPSVRYQTYEGFGGTLEDTTVYHLMRLSPANREAALQAIFSEANGDNFSLMRTTIGCADFCRTAKTTGFWTYDDNGGVADPTLANFSIQHDIDDGKITVMRDILRINPEARFFASMWSPPAWMKTSNSLLAPDNKNCTELPANSHTVKHGAATGSSVDYYPVLAQYYVKYIQAYAAQGIPISVVSLQNEPDIARTYPTNCFTPAQEAEFAVTLRAAFDAAGLTTRIWGLDDNQHVAFGVVDGITTNSAARAAVDGFGFHNYDGWPMWTPQAVQAQNPDKTVHLTEITQGANKLIEYFRAGLSSYNAWGTMFAFTTVNGTLYNAAPSWWSDIAVNMSDPDADTPPMITPKAGDPTSYDLNMYYYIFGSFSRYLHQGAQRVDSPGRIGNLYNVAFRNPDGTLVVVVVNRPDTRYITMQENTPAQAVRIATPDGGFTDTIPGDTIATYVITPTTGDSIGRAGWSASATQTDGSYSASQAVDGQTTTRWSSGTNQAAGQSFTLDLGASRTFDQLSLNQIEKSGDYPAAYAVQTSTDGTTWSGTVASGTGTPSMTNIAFSSQTARYVRVSLTAAAARPWSIGEIGVYNSRVGLVPLAGATAAASSTGSGSPSNVLDGSSSTGWRSSGSQTAGQTFTVDLGSARSFNALEVDAGADSGDYPRVYSVQTSSDGSTWSAPVAKGNGQSREGFISLGAQTARYVRISLTASWSANPWSIRELRLWNLDAYRLDRSGWSASASATQSGNPASNVLDGNATTRWSSGVAQADGQSFTIDMHRNAWINGLRLNSAGFTGDYGRATRIETSLDGTNWRVVADVEGLGQDATVLWPTAEARYVRAIQTLSAPSNYWSIAEVDVLGPRPNAPALTAMPRTGWTATTVPAGAGAASNGIDGLLSTRWTNAAAPNGTEQYQVDMGATSTIRGVQVTAGGPLEAAADYPRGYEVWVSTGGAWTRVAQGSGYGPVVRATFPAVAARYVLFKQTGTSSTSWWSVGEFSVLQ</sequence>
<comment type="similarity">
    <text evidence="1 4">Belongs to the glycosyl hydrolase 30 family.</text>
</comment>
<feature type="domain" description="F5/8 type C" evidence="7">
    <location>
        <begin position="651"/>
        <end position="780"/>
    </location>
</feature>
<feature type="signal peptide" evidence="6">
    <location>
        <begin position="1"/>
        <end position="22"/>
    </location>
</feature>
<dbReference type="Proteomes" id="UP001256673">
    <property type="component" value="Unassembled WGS sequence"/>
</dbReference>
<dbReference type="PANTHER" id="PTHR11069:SF23">
    <property type="entry name" value="LYSOSOMAL ACID GLUCOSYLCERAMIDASE"/>
    <property type="match status" value="1"/>
</dbReference>
<accession>A0ABU3RTZ7</accession>
<dbReference type="Pfam" id="PF17189">
    <property type="entry name" value="Glyco_hydro_30C"/>
    <property type="match status" value="1"/>
</dbReference>
<dbReference type="RefSeq" id="WP_316000974.1">
    <property type="nucleotide sequence ID" value="NZ_JAWDIU010000001.1"/>
</dbReference>
<dbReference type="SUPFAM" id="SSF49785">
    <property type="entry name" value="Galactose-binding domain-like"/>
    <property type="match status" value="4"/>
</dbReference>
<evidence type="ECO:0000256" key="2">
    <source>
        <dbReference type="ARBA" id="ARBA00022729"/>
    </source>
</evidence>
<evidence type="ECO:0000256" key="3">
    <source>
        <dbReference type="ARBA" id="ARBA00022801"/>
    </source>
</evidence>
<keyword evidence="2 6" id="KW-0732">Signal</keyword>
<dbReference type="InterPro" id="IPR013780">
    <property type="entry name" value="Glyco_hydro_b"/>
</dbReference>
<keyword evidence="4" id="KW-0326">Glycosidase</keyword>
<dbReference type="InterPro" id="IPR000421">
    <property type="entry name" value="FA58C"/>
</dbReference>
<evidence type="ECO:0000313" key="9">
    <source>
        <dbReference type="Proteomes" id="UP001256673"/>
    </source>
</evidence>
<gene>
    <name evidence="8" type="ORF">RWH43_06270</name>
</gene>
<proteinExistence type="inferred from homology"/>
<dbReference type="InterPro" id="IPR017853">
    <property type="entry name" value="GH"/>
</dbReference>
<feature type="region of interest" description="Disordered" evidence="5">
    <location>
        <begin position="674"/>
        <end position="701"/>
    </location>
</feature>
<evidence type="ECO:0000259" key="7">
    <source>
        <dbReference type="PROSITE" id="PS50022"/>
    </source>
</evidence>
<dbReference type="PROSITE" id="PS50022">
    <property type="entry name" value="FA58C_3"/>
    <property type="match status" value="4"/>
</dbReference>
<dbReference type="Gene3D" id="3.20.20.80">
    <property type="entry name" value="Glycosidases"/>
    <property type="match status" value="1"/>
</dbReference>
<organism evidence="8 9">
    <name type="scientific">Microbacterium algihabitans</name>
    <dbReference type="NCBI Taxonomy" id="3075992"/>
    <lineage>
        <taxon>Bacteria</taxon>
        <taxon>Bacillati</taxon>
        <taxon>Actinomycetota</taxon>
        <taxon>Actinomycetes</taxon>
        <taxon>Micrococcales</taxon>
        <taxon>Microbacteriaceae</taxon>
        <taxon>Microbacterium</taxon>
    </lineage>
</organism>
<dbReference type="Pfam" id="PF02055">
    <property type="entry name" value="Glyco_hydro_30"/>
    <property type="match status" value="1"/>
</dbReference>
<dbReference type="InterPro" id="IPR008979">
    <property type="entry name" value="Galactose-bd-like_sf"/>
</dbReference>
<keyword evidence="9" id="KW-1185">Reference proteome</keyword>
<evidence type="ECO:0000256" key="4">
    <source>
        <dbReference type="RuleBase" id="RU361188"/>
    </source>
</evidence>
<dbReference type="Gene3D" id="2.60.120.260">
    <property type="entry name" value="Galactose-binding domain-like"/>
    <property type="match status" value="4"/>
</dbReference>
<dbReference type="EMBL" id="JAWDIU010000001">
    <property type="protein sequence ID" value="MDU0326362.1"/>
    <property type="molecule type" value="Genomic_DNA"/>
</dbReference>
<evidence type="ECO:0000256" key="6">
    <source>
        <dbReference type="SAM" id="SignalP"/>
    </source>
</evidence>